<organism evidence="1 2">
    <name type="scientific">Paenibacillus durus ATCC 35681</name>
    <dbReference type="NCBI Taxonomy" id="1333534"/>
    <lineage>
        <taxon>Bacteria</taxon>
        <taxon>Bacillati</taxon>
        <taxon>Bacillota</taxon>
        <taxon>Bacilli</taxon>
        <taxon>Bacillales</taxon>
        <taxon>Paenibacillaceae</taxon>
        <taxon>Paenibacillus</taxon>
    </lineage>
</organism>
<sequence length="87" mass="10183">MENHKTRFSNGKLYVLIDSKFVIVLDASKKIQYSIDNVWDYSSLHFLPEGIGFESFDYKNAPETGGYFFKESDLNEIFRIIKTESPY</sequence>
<gene>
    <name evidence="1" type="ORF">VK70_04460</name>
</gene>
<dbReference type="RefSeq" id="WP_025693876.1">
    <property type="nucleotide sequence ID" value="NZ_ASQQ01000036.1"/>
</dbReference>
<proteinExistence type="predicted"/>
<reference evidence="1 2" key="1">
    <citation type="submission" date="2015-03" db="EMBL/GenBank/DDBJ databases">
        <authorList>
            <person name="Abdul Halim M."/>
        </authorList>
    </citation>
    <scope>NUCLEOTIDE SEQUENCE [LARGE SCALE GENOMIC DNA]</scope>
    <source>
        <strain evidence="1 2">ATCC 35681</strain>
    </source>
</reference>
<reference evidence="1 2" key="2">
    <citation type="journal article" date="2016" name="Genome Announc.">
        <title>Genome Sequence of a Gram-Positive Diazotroph, Paenibacillus durus Type Strain ATCC 35681.</title>
        <authorList>
            <person name="Halim M.A."/>
            <person name="Rahman A.Y."/>
            <person name="Sim K.S."/>
            <person name="Yam H.C."/>
            <person name="Rahim A.A."/>
            <person name="Ghazali A.H."/>
            <person name="Najimudin N."/>
        </authorList>
    </citation>
    <scope>NUCLEOTIDE SEQUENCE [LARGE SCALE GENOMIC DNA]</scope>
    <source>
        <strain evidence="1 2">ATCC 35681</strain>
    </source>
</reference>
<dbReference type="HOGENOM" id="CLU_2480389_0_0_9"/>
<dbReference type="AlphaFoldDB" id="A0A0F7CGY1"/>
<protein>
    <submittedName>
        <fullName evidence="1">Uncharacterized protein</fullName>
    </submittedName>
</protein>
<dbReference type="OrthoDB" id="9864373at2"/>
<dbReference type="PATRIC" id="fig|1333534.5.peg.975"/>
<evidence type="ECO:0000313" key="1">
    <source>
        <dbReference type="EMBL" id="AKG33926.1"/>
    </source>
</evidence>
<dbReference type="Proteomes" id="UP000034189">
    <property type="component" value="Chromosome"/>
</dbReference>
<accession>A0A0F7CGY1</accession>
<dbReference type="EMBL" id="CP011114">
    <property type="protein sequence ID" value="AKG33926.1"/>
    <property type="molecule type" value="Genomic_DNA"/>
</dbReference>
<evidence type="ECO:0000313" key="2">
    <source>
        <dbReference type="Proteomes" id="UP000034189"/>
    </source>
</evidence>
<name>A0A0F7CGY1_PAEDU</name>